<accession>A0A3L6F477</accession>
<dbReference type="EMBL" id="NCVQ01000005">
    <property type="protein sequence ID" value="PWZ26477.1"/>
    <property type="molecule type" value="Genomic_DNA"/>
</dbReference>
<protein>
    <submittedName>
        <fullName evidence="2">Uncharacterized protein</fullName>
    </submittedName>
</protein>
<evidence type="ECO:0000313" key="2">
    <source>
        <dbReference type="EMBL" id="PWZ26477.1"/>
    </source>
</evidence>
<feature type="region of interest" description="Disordered" evidence="1">
    <location>
        <begin position="18"/>
        <end position="167"/>
    </location>
</feature>
<feature type="compositionally biased region" description="Basic and acidic residues" evidence="1">
    <location>
        <begin position="35"/>
        <end position="68"/>
    </location>
</feature>
<name>A0A3L6F477_MAIZE</name>
<organism evidence="2 3">
    <name type="scientific">Zea mays</name>
    <name type="common">Maize</name>
    <dbReference type="NCBI Taxonomy" id="4577"/>
    <lineage>
        <taxon>Eukaryota</taxon>
        <taxon>Viridiplantae</taxon>
        <taxon>Streptophyta</taxon>
        <taxon>Embryophyta</taxon>
        <taxon>Tracheophyta</taxon>
        <taxon>Spermatophyta</taxon>
        <taxon>Magnoliopsida</taxon>
        <taxon>Liliopsida</taxon>
        <taxon>Poales</taxon>
        <taxon>Poaceae</taxon>
        <taxon>PACMAD clade</taxon>
        <taxon>Panicoideae</taxon>
        <taxon>Andropogonodae</taxon>
        <taxon>Andropogoneae</taxon>
        <taxon>Tripsacinae</taxon>
        <taxon>Zea</taxon>
    </lineage>
</organism>
<gene>
    <name evidence="2" type="ORF">Zm00014a_039144</name>
</gene>
<sequence>MEKLLRLENRVEPWVAVVTSGRSDSPPWTAHGRSRAREKDAADLGKRAADTREARCGLEKRAADERTESSACSSDGVTLPGAPHTAASAKRRRSSSDGVTLLRAPHTAASAKRGRSVKPQRVLTRSNFARGSPSQSDNKGKLMELSPNEQKVGTTKCNMGKMGSSQDYSKKLEELGSKEPKMCWSRPHRTSQMVHWTSSDGARGLTNVGLSNSESRLDSVAQRGLDHDTEERVEEFTLKNCINTGIQPEVSAGGSTSSGDRPTRIKGLWVIFTWRTSNLARRENAALSSGDIANLRAGDASIKVRFLLSQGWYLHLSNIKARYLFYLDTIKAIRPTGVSAYSRVHGHPRLPAMESARYGSFEPYVEKFNFLLVRAEDRKCRTVV</sequence>
<dbReference type="AlphaFoldDB" id="A0A3L6F477"/>
<evidence type="ECO:0000256" key="1">
    <source>
        <dbReference type="SAM" id="MobiDB-lite"/>
    </source>
</evidence>
<proteinExistence type="predicted"/>
<comment type="caution">
    <text evidence="2">The sequence shown here is derived from an EMBL/GenBank/DDBJ whole genome shotgun (WGS) entry which is preliminary data.</text>
</comment>
<reference evidence="2 3" key="1">
    <citation type="journal article" date="2018" name="Nat. Genet.">
        <title>Extensive intraspecific gene order and gene structural variations between Mo17 and other maize genomes.</title>
        <authorList>
            <person name="Sun S."/>
            <person name="Zhou Y."/>
            <person name="Chen J."/>
            <person name="Shi J."/>
            <person name="Zhao H."/>
            <person name="Zhao H."/>
            <person name="Song W."/>
            <person name="Zhang M."/>
            <person name="Cui Y."/>
            <person name="Dong X."/>
            <person name="Liu H."/>
            <person name="Ma X."/>
            <person name="Jiao Y."/>
            <person name="Wang B."/>
            <person name="Wei X."/>
            <person name="Stein J.C."/>
            <person name="Glaubitz J.C."/>
            <person name="Lu F."/>
            <person name="Yu G."/>
            <person name="Liang C."/>
            <person name="Fengler K."/>
            <person name="Li B."/>
            <person name="Rafalski A."/>
            <person name="Schnable P.S."/>
            <person name="Ware D.H."/>
            <person name="Buckler E.S."/>
            <person name="Lai J."/>
        </authorList>
    </citation>
    <scope>NUCLEOTIDE SEQUENCE [LARGE SCALE GENOMIC DNA]</scope>
    <source>
        <strain evidence="3">cv. Missouri 17</strain>
        <tissue evidence="2">Seedling</tissue>
    </source>
</reference>
<dbReference type="Proteomes" id="UP000251960">
    <property type="component" value="Chromosome 4"/>
</dbReference>
<evidence type="ECO:0000313" key="3">
    <source>
        <dbReference type="Proteomes" id="UP000251960"/>
    </source>
</evidence>
<feature type="compositionally biased region" description="Polar residues" evidence="1">
    <location>
        <begin position="123"/>
        <end position="137"/>
    </location>
</feature>
<feature type="compositionally biased region" description="Polar residues" evidence="1">
    <location>
        <begin position="147"/>
        <end position="167"/>
    </location>
</feature>